<dbReference type="RefSeq" id="WP_238478853.1">
    <property type="nucleotide sequence ID" value="NZ_CP064786.1"/>
</dbReference>
<dbReference type="EMBL" id="CP064786">
    <property type="protein sequence ID" value="QSG01743.1"/>
    <property type="molecule type" value="Genomic_DNA"/>
</dbReference>
<reference evidence="1" key="1">
    <citation type="submission" date="2020-11" db="EMBL/GenBank/DDBJ databases">
        <title>Carbohydrate-dependent, anaerobic sulfur respiration: A novel catabolism in halophilic archaea.</title>
        <authorList>
            <person name="Sorokin D.Y."/>
            <person name="Messina E."/>
            <person name="Smedile F."/>
            <person name="La Cono V."/>
            <person name="Hallsworth J.E."/>
            <person name="Yakimov M.M."/>
        </authorList>
    </citation>
    <scope>NUCLEOTIDE SEQUENCE</scope>
    <source>
        <strain evidence="1">AArc-S</strain>
    </source>
</reference>
<dbReference type="GeneID" id="70683895"/>
<dbReference type="Proteomes" id="UP000663586">
    <property type="component" value="Chromosome"/>
</dbReference>
<accession>A0A897MRU7</accession>
<evidence type="ECO:0000313" key="1">
    <source>
        <dbReference type="EMBL" id="QSG01743.1"/>
    </source>
</evidence>
<sequence length="191" mass="21970">MIEENRAAELSEKANEYLHDTSLSPEEYEALKHSVAELSPIFSADCAYFVLGGYGRPEIHRLQLVKDRLNRRTSAYAFLMVDIRQEWVNTYLKFRILADYTDFIIGVSEHDQGGFLVEQGYFTALETYFQKTHVLKREYTDLTPEAVETNANTENPYSGMQTAIFEMLAEAGRLYIWTTEDDLINATTDLP</sequence>
<dbReference type="AlphaFoldDB" id="A0A897MRU7"/>
<gene>
    <name evidence="1" type="ORF">AArcS_0514</name>
</gene>
<evidence type="ECO:0000313" key="2">
    <source>
        <dbReference type="Proteomes" id="UP000663586"/>
    </source>
</evidence>
<dbReference type="InterPro" id="IPR058483">
    <property type="entry name" value="DUF8170"/>
</dbReference>
<proteinExistence type="predicted"/>
<organism evidence="1 2">
    <name type="scientific">Natranaeroarchaeum sulfidigenes</name>
    <dbReference type="NCBI Taxonomy" id="2784880"/>
    <lineage>
        <taxon>Archaea</taxon>
        <taxon>Methanobacteriati</taxon>
        <taxon>Methanobacteriota</taxon>
        <taxon>Stenosarchaea group</taxon>
        <taxon>Halobacteria</taxon>
        <taxon>Halobacteriales</taxon>
        <taxon>Natronoarchaeaceae</taxon>
        <taxon>Natranaeroarchaeum</taxon>
    </lineage>
</organism>
<protein>
    <submittedName>
        <fullName evidence="1">Uncharacterized protein</fullName>
    </submittedName>
</protein>
<dbReference type="KEGG" id="hara:AArcS_0514"/>
<name>A0A897MRU7_9EURY</name>
<keyword evidence="2" id="KW-1185">Reference proteome</keyword>
<dbReference type="Pfam" id="PF26508">
    <property type="entry name" value="DUF8170"/>
    <property type="match status" value="1"/>
</dbReference>